<feature type="region of interest" description="Disordered" evidence="1">
    <location>
        <begin position="117"/>
        <end position="142"/>
    </location>
</feature>
<evidence type="ECO:0000259" key="2">
    <source>
        <dbReference type="Pfam" id="PF23723"/>
    </source>
</evidence>
<feature type="region of interest" description="Disordered" evidence="1">
    <location>
        <begin position="396"/>
        <end position="426"/>
    </location>
</feature>
<evidence type="ECO:0000313" key="5">
    <source>
        <dbReference type="Proteomes" id="UP000285301"/>
    </source>
</evidence>
<feature type="domain" description="EDRF1 TPR repeats region" evidence="2">
    <location>
        <begin position="709"/>
        <end position="1073"/>
    </location>
</feature>
<dbReference type="AlphaFoldDB" id="A0A3S3PQ49"/>
<protein>
    <submittedName>
        <fullName evidence="4">Erythroid differentiation-related factor 1-like protein</fullName>
    </submittedName>
</protein>
<dbReference type="InterPro" id="IPR056583">
    <property type="entry name" value="EDRF1_TPR"/>
</dbReference>
<dbReference type="STRING" id="1965070.A0A3S3PQ49"/>
<accession>A0A3S3PQ49</accession>
<name>A0A3S3PQ49_9ACAR</name>
<evidence type="ECO:0000313" key="4">
    <source>
        <dbReference type="EMBL" id="RWS17013.1"/>
    </source>
</evidence>
<feature type="compositionally biased region" description="Polar residues" evidence="1">
    <location>
        <begin position="119"/>
        <end position="139"/>
    </location>
</feature>
<dbReference type="InterPro" id="IPR056582">
    <property type="entry name" value="EDRF1_N"/>
</dbReference>
<dbReference type="PANTHER" id="PTHR15000">
    <property type="entry name" value="ERYTHROID DIFFERENTIATION-RELATED FACTOR 1"/>
    <property type="match status" value="1"/>
</dbReference>
<dbReference type="OrthoDB" id="419432at2759"/>
<keyword evidence="5" id="KW-1185">Reference proteome</keyword>
<dbReference type="Proteomes" id="UP000285301">
    <property type="component" value="Unassembled WGS sequence"/>
</dbReference>
<evidence type="ECO:0000259" key="3">
    <source>
        <dbReference type="Pfam" id="PF23788"/>
    </source>
</evidence>
<comment type="caution">
    <text evidence="4">The sequence shown here is derived from an EMBL/GenBank/DDBJ whole genome shotgun (WGS) entry which is preliminary data.</text>
</comment>
<evidence type="ECO:0000256" key="1">
    <source>
        <dbReference type="SAM" id="MobiDB-lite"/>
    </source>
</evidence>
<dbReference type="Pfam" id="PF23788">
    <property type="entry name" value="EDRF1_N"/>
    <property type="match status" value="1"/>
</dbReference>
<organism evidence="4 5">
    <name type="scientific">Dinothrombium tinctorium</name>
    <dbReference type="NCBI Taxonomy" id="1965070"/>
    <lineage>
        <taxon>Eukaryota</taxon>
        <taxon>Metazoa</taxon>
        <taxon>Ecdysozoa</taxon>
        <taxon>Arthropoda</taxon>
        <taxon>Chelicerata</taxon>
        <taxon>Arachnida</taxon>
        <taxon>Acari</taxon>
        <taxon>Acariformes</taxon>
        <taxon>Trombidiformes</taxon>
        <taxon>Prostigmata</taxon>
        <taxon>Anystina</taxon>
        <taxon>Parasitengona</taxon>
        <taxon>Trombidioidea</taxon>
        <taxon>Trombidiidae</taxon>
        <taxon>Dinothrombium</taxon>
    </lineage>
</organism>
<reference evidence="4 5" key="1">
    <citation type="journal article" date="2018" name="Gigascience">
        <title>Genomes of trombidid mites reveal novel predicted allergens and laterally-transferred genes associated with secondary metabolism.</title>
        <authorList>
            <person name="Dong X."/>
            <person name="Chaisiri K."/>
            <person name="Xia D."/>
            <person name="Armstrong S.D."/>
            <person name="Fang Y."/>
            <person name="Donnelly M.J."/>
            <person name="Kadowaki T."/>
            <person name="McGarry J.W."/>
            <person name="Darby A.C."/>
            <person name="Makepeace B.L."/>
        </authorList>
    </citation>
    <scope>NUCLEOTIDE SEQUENCE [LARGE SCALE GENOMIC DNA]</scope>
    <source>
        <strain evidence="4">UoL-WK</strain>
    </source>
</reference>
<gene>
    <name evidence="4" type="ORF">B4U79_09867</name>
</gene>
<feature type="compositionally biased region" description="Acidic residues" evidence="1">
    <location>
        <begin position="400"/>
        <end position="409"/>
    </location>
</feature>
<dbReference type="EMBL" id="NCKU01000135">
    <property type="protein sequence ID" value="RWS17013.1"/>
    <property type="molecule type" value="Genomic_DNA"/>
</dbReference>
<dbReference type="GO" id="GO:0045893">
    <property type="term" value="P:positive regulation of DNA-templated transcription"/>
    <property type="evidence" value="ECO:0007669"/>
    <property type="project" value="TreeGrafter"/>
</dbReference>
<proteinExistence type="predicted"/>
<feature type="domain" description="EDRF1 N-terminal" evidence="3">
    <location>
        <begin position="9"/>
        <end position="422"/>
    </location>
</feature>
<dbReference type="PANTHER" id="PTHR15000:SF1">
    <property type="entry name" value="ERYTHROID DIFFERENTIATION-RELATED FACTOR 1"/>
    <property type="match status" value="1"/>
</dbReference>
<sequence>MANKYPNYVGEVDVISDSENIKKLLKIPFSKSHISIMVHKVGKTLLLDDFDISKLILNEEKQQWRWLKRFLEEMCKVDEKIILRKNKSRSNLQSKLMLSKFLYHSLDSTQVDHALEGDSINSDETPSISMPENLSLSPSKKSREDSWTLDLSFDSVVSELDMKVDNTYSTSNDSEHKPFLRDYVWTFEDIQMLLGSDMPIFGDSNHPAISLRLRDMKKPINVLTGIDYWLDNLMCSVPEVMMCYHLDGIVQKYERLKTEDIPHMKNCQFSPMVVRDIAQNLLTFLKSKITKSGHTYWLLKSKEGDVVKLYDLTTLCENYFDEDSSNPYVLPVAMLFYRVAKHLIDSGSKKIKRIHDLLNNCLRLVDPKKHKQISISVKYLLSELLIPNNIDPTVPVIDSNENDSDNDEYCNDRFDESQSSTEDSGDETYATLQIAELIVPSNSRKRKIFKKSSSDFLGSDWEKRGLQAIGHLIDALNDLINIENLQSNKNSRENEDELPRMAKPFEPIPMEHGSLNSGGCSVLAKVEDCDNMSKNFSAPAKLAPNWQNNQIVLLLRKLAQIFCFLSESASNGKKYRKALNFIKLGLLCDQTAKALKIDVRNNNYGEILPCLLGSCGDCHFFLLKGDEIDQSEENFPLHFEENLKIICDKIDLSAKDKYCWCFNTLINVDHKVEERLSLSVCCYEEALTVIKNESEAQYSALGQELTTKLKKKYGNGCNELACLYMNKATHIFEQTEVKDEALRVSLQNLTKKSIYYLERGVEAFSSINDTLNLVFIYSNTAKLMRVCAHIFVPLNSENKRSEFSQIEKQFYAKAIGYYESAMKNLESTADALKESNSYEEVWDQLNWDLCTTLFTLGSLMQDYAPLSYCAFEDIERDISNSFNRALQLCSEAEKRNSFKLCLYQYRAGTLHHKLASLYHHSFRNMSDSDSKRRQVFQLADDHFEKAMSRFEKLENKNEFLQTILERVGMHEHLLSSLTGFGSKIRQLQTILQFLIRAESTSKMKMESDEEDAEETSKLMKFVLQRIQLCIKGLLRVYSSKMSKYKQNHERWKALDDELSSLLEKLMKKKKLKSSLELYIWQVCEKCSSTLEIELRFK</sequence>
<dbReference type="Pfam" id="PF23723">
    <property type="entry name" value="TPR_EDRF1"/>
    <property type="match status" value="1"/>
</dbReference>